<reference evidence="1 2" key="1">
    <citation type="submission" date="2019-06" db="EMBL/GenBank/DDBJ databases">
        <title>Whole genome shotgun sequence of Streptomyces gardneri NBRC 12865.</title>
        <authorList>
            <person name="Hosoyama A."/>
            <person name="Uohara A."/>
            <person name="Ohji S."/>
            <person name="Ichikawa N."/>
        </authorList>
    </citation>
    <scope>NUCLEOTIDE SEQUENCE [LARGE SCALE GENOMIC DNA]</scope>
    <source>
        <strain evidence="1 2">NBRC 12865</strain>
    </source>
</reference>
<protein>
    <submittedName>
        <fullName evidence="1">Uncharacterized protein</fullName>
    </submittedName>
</protein>
<evidence type="ECO:0000313" key="1">
    <source>
        <dbReference type="EMBL" id="GEB57261.1"/>
    </source>
</evidence>
<dbReference type="AlphaFoldDB" id="A0A4Y3RHI3"/>
<dbReference type="Proteomes" id="UP000315226">
    <property type="component" value="Unassembled WGS sequence"/>
</dbReference>
<comment type="caution">
    <text evidence="1">The sequence shown here is derived from an EMBL/GenBank/DDBJ whole genome shotgun (WGS) entry which is preliminary data.</text>
</comment>
<organism evidence="1 2">
    <name type="scientific">Streptomyces gardneri</name>
    <dbReference type="NCBI Taxonomy" id="66892"/>
    <lineage>
        <taxon>Bacteria</taxon>
        <taxon>Bacillati</taxon>
        <taxon>Actinomycetota</taxon>
        <taxon>Actinomycetes</taxon>
        <taxon>Kitasatosporales</taxon>
        <taxon>Streptomycetaceae</taxon>
        <taxon>Streptomyces</taxon>
    </lineage>
</organism>
<gene>
    <name evidence="1" type="ORF">SGA01_28660</name>
</gene>
<accession>A0A4Y3RHI3</accession>
<sequence>MLGRVSAEDLPYLPPTLRGCVDIVGEDVRLALERPSHRHNGAVLRQRFPAGVEIATWSRGSVRVDSFGYWC</sequence>
<proteinExistence type="predicted"/>
<evidence type="ECO:0000313" key="2">
    <source>
        <dbReference type="Proteomes" id="UP000315226"/>
    </source>
</evidence>
<name>A0A4Y3RHI3_9ACTN</name>
<keyword evidence="2" id="KW-1185">Reference proteome</keyword>
<dbReference type="EMBL" id="BJMN01000016">
    <property type="protein sequence ID" value="GEB57261.1"/>
    <property type="molecule type" value="Genomic_DNA"/>
</dbReference>